<keyword evidence="3" id="KW-1185">Reference proteome</keyword>
<dbReference type="GO" id="GO:0052689">
    <property type="term" value="F:carboxylic ester hydrolase activity"/>
    <property type="evidence" value="ECO:0007669"/>
    <property type="project" value="TreeGrafter"/>
</dbReference>
<protein>
    <submittedName>
        <fullName evidence="2">Alpha/beta fold hydrolase</fullName>
    </submittedName>
</protein>
<organism evidence="2 3">
    <name type="scientific">Paenibacillus roseus</name>
    <dbReference type="NCBI Taxonomy" id="2798579"/>
    <lineage>
        <taxon>Bacteria</taxon>
        <taxon>Bacillati</taxon>
        <taxon>Bacillota</taxon>
        <taxon>Bacilli</taxon>
        <taxon>Bacillales</taxon>
        <taxon>Paenibacillaceae</taxon>
        <taxon>Paenibacillus</taxon>
    </lineage>
</organism>
<evidence type="ECO:0000313" key="3">
    <source>
        <dbReference type="Proteomes" id="UP000640274"/>
    </source>
</evidence>
<dbReference type="Pfam" id="PF00561">
    <property type="entry name" value="Abhydrolase_1"/>
    <property type="match status" value="1"/>
</dbReference>
<keyword evidence="2" id="KW-0378">Hydrolase</keyword>
<accession>A0A934MVM0</accession>
<gene>
    <name evidence="2" type="ORF">JFN88_13380</name>
</gene>
<evidence type="ECO:0000313" key="2">
    <source>
        <dbReference type="EMBL" id="MBJ6362262.1"/>
    </source>
</evidence>
<dbReference type="Proteomes" id="UP000640274">
    <property type="component" value="Unassembled WGS sequence"/>
</dbReference>
<proteinExistence type="predicted"/>
<dbReference type="Gene3D" id="3.40.50.1820">
    <property type="entry name" value="alpha/beta hydrolase"/>
    <property type="match status" value="1"/>
</dbReference>
<dbReference type="InterPro" id="IPR029058">
    <property type="entry name" value="AB_hydrolase_fold"/>
</dbReference>
<evidence type="ECO:0000259" key="1">
    <source>
        <dbReference type="Pfam" id="PF00561"/>
    </source>
</evidence>
<dbReference type="AlphaFoldDB" id="A0A934MVM0"/>
<dbReference type="InterPro" id="IPR000073">
    <property type="entry name" value="AB_hydrolase_1"/>
</dbReference>
<comment type="caution">
    <text evidence="2">The sequence shown here is derived from an EMBL/GenBank/DDBJ whole genome shotgun (WGS) entry which is preliminary data.</text>
</comment>
<dbReference type="SUPFAM" id="SSF53474">
    <property type="entry name" value="alpha/beta-Hydrolases"/>
    <property type="match status" value="1"/>
</dbReference>
<sequence>MERTITIKSGQWNLAATLHYPEATDNSHNRERYPIIVICHGFVGSRIGTDRLFVKAAREFSKHGFMVLRFDYAGCGESDGEYGETGLDSFIEQTRYVLDYALDMDCVDPERVILLGHSLGGASALLTAVNDKRVKTLLLWAPVAHPYTDIVKITGRDVHDKAMTQGEADYLGYNLRPVFFESLTKYQPLRDLKDFNGDVLLVHGTSDDVIPVDYTFLYQKLFWTRYDGQCDKEVILQGDHTFSSQASLTVLLNSTVNWLLELERKKRDWNGWVI</sequence>
<dbReference type="EMBL" id="JAELUP010000065">
    <property type="protein sequence ID" value="MBJ6362262.1"/>
    <property type="molecule type" value="Genomic_DNA"/>
</dbReference>
<dbReference type="RefSeq" id="WP_199019787.1">
    <property type="nucleotide sequence ID" value="NZ_JAELUP010000065.1"/>
</dbReference>
<feature type="domain" description="AB hydrolase-1" evidence="1">
    <location>
        <begin position="34"/>
        <end position="152"/>
    </location>
</feature>
<reference evidence="2" key="1">
    <citation type="submission" date="2020-12" db="EMBL/GenBank/DDBJ databases">
        <authorList>
            <person name="Huq M.A."/>
        </authorList>
    </citation>
    <scope>NUCLEOTIDE SEQUENCE</scope>
    <source>
        <strain evidence="2">MAHUQ-46</strain>
    </source>
</reference>
<dbReference type="PANTHER" id="PTHR43265">
    <property type="entry name" value="ESTERASE ESTD"/>
    <property type="match status" value="1"/>
</dbReference>
<name>A0A934MVM0_9BACL</name>
<dbReference type="InterPro" id="IPR053145">
    <property type="entry name" value="AB_hydrolase_Est10"/>
</dbReference>
<dbReference type="PANTHER" id="PTHR43265:SF1">
    <property type="entry name" value="ESTERASE ESTD"/>
    <property type="match status" value="1"/>
</dbReference>